<keyword evidence="9" id="KW-0325">Glycoprotein</keyword>
<keyword evidence="5 11" id="KW-0768">Sushi</keyword>
<feature type="disulfide bond" evidence="11">
    <location>
        <begin position="189"/>
        <end position="216"/>
    </location>
</feature>
<feature type="domain" description="Sushi" evidence="15">
    <location>
        <begin position="846"/>
        <end position="898"/>
    </location>
</feature>
<dbReference type="SMART" id="SM00020">
    <property type="entry name" value="Tryp_SPc"/>
    <property type="match status" value="2"/>
</dbReference>
<keyword evidence="12" id="KW-0732">Signal</keyword>
<evidence type="ECO:0000259" key="14">
    <source>
        <dbReference type="PROSITE" id="PS50240"/>
    </source>
</evidence>
<protein>
    <recommendedName>
        <fullName evidence="10">C3/C5 convertase</fullName>
    </recommendedName>
</protein>
<evidence type="ECO:0000256" key="6">
    <source>
        <dbReference type="ARBA" id="ARBA00022737"/>
    </source>
</evidence>
<evidence type="ECO:0000259" key="15">
    <source>
        <dbReference type="PROSITE" id="PS50923"/>
    </source>
</evidence>
<feature type="domain" description="Sushi" evidence="15">
    <location>
        <begin position="161"/>
        <end position="218"/>
    </location>
</feature>
<dbReference type="InterPro" id="IPR036465">
    <property type="entry name" value="vWFA_dom_sf"/>
</dbReference>
<organism evidence="16 17">
    <name type="scientific">Labeo rohita</name>
    <name type="common">Indian major carp</name>
    <name type="synonym">Cyprinus rohita</name>
    <dbReference type="NCBI Taxonomy" id="84645"/>
    <lineage>
        <taxon>Eukaryota</taxon>
        <taxon>Metazoa</taxon>
        <taxon>Chordata</taxon>
        <taxon>Craniata</taxon>
        <taxon>Vertebrata</taxon>
        <taxon>Euteleostomi</taxon>
        <taxon>Actinopterygii</taxon>
        <taxon>Neopterygii</taxon>
        <taxon>Teleostei</taxon>
        <taxon>Ostariophysi</taxon>
        <taxon>Cypriniformes</taxon>
        <taxon>Cyprinidae</taxon>
        <taxon>Labeoninae</taxon>
        <taxon>Labeonini</taxon>
        <taxon>Labeo</taxon>
    </lineage>
</organism>
<keyword evidence="4" id="KW-0399">Innate immunity</keyword>
<evidence type="ECO:0000256" key="12">
    <source>
        <dbReference type="SAM" id="SignalP"/>
    </source>
</evidence>
<dbReference type="PROSITE" id="PS00134">
    <property type="entry name" value="TRYPSIN_HIS"/>
    <property type="match status" value="2"/>
</dbReference>
<evidence type="ECO:0000256" key="3">
    <source>
        <dbReference type="ARBA" id="ARBA00004241"/>
    </source>
</evidence>
<dbReference type="EMBL" id="JACTAM010000021">
    <property type="protein sequence ID" value="KAI2651279.1"/>
    <property type="molecule type" value="Genomic_DNA"/>
</dbReference>
<dbReference type="PROSITE" id="PS50923">
    <property type="entry name" value="SUSHI"/>
    <property type="match status" value="6"/>
</dbReference>
<evidence type="ECO:0000313" key="16">
    <source>
        <dbReference type="EMBL" id="KAI2651279.1"/>
    </source>
</evidence>
<keyword evidence="17" id="KW-1185">Reference proteome</keyword>
<evidence type="ECO:0000313" key="17">
    <source>
        <dbReference type="Proteomes" id="UP000830375"/>
    </source>
</evidence>
<evidence type="ECO:0000256" key="1">
    <source>
        <dbReference type="ARBA" id="ARBA00001936"/>
    </source>
</evidence>
<sequence>MECKQRLNWFMLAMICPLIAASSNLGASSFMSKSNSSCPRENLNITGGSFVLSNGYSHGSLLRYICPNGYYPSIRSQRCQYGLWTSTTKIRKTPECKKITCPNPHIFENGEVIPYKHKYYVNDTTTYSCPSEYMFRGSAVRVCKPNGKWSGSTPVCGHDSDHCPDPGVPPGSSRTGNIFNIGNRVTYRCESPLTLIGSKVRVCQDDGQWSGTEPQCYADFTYDTPEEASDAFTSSLKSNLAIFQQYEQEDQQGKKITMDQSGKLDIYIAISYYPVSPNYEILIFATDVTPIIQMRNFKLNKHETSLERIFEDLDKFTYDSRGGKTGTNIAKVYSEILESMIIEMNNNATAFSETQHIIILFTDGHANMGGNPKRKVDQIKRLVTKNDPNRENLDESTSVGLCGIVWEGLENKRRAFPWLAQINIAVPNCMGSLVTSSYILTAAHCFNHGDTPDKITVKLEKDLVVKVKNYVLHPKYNIIAKQHMGIQEYYEFDVALIQLEKPVKMTTTVRPICIPCTRETNAALKLSESEGTCRKHEEILMSNELVEAAFTSEMDRDNSPKKIKHITIKLGKYRDACVEDAKKAEGINVENAREVVTDNFLCSGGTEPKTDDVACKGEDGGATYMNKKGRVIQVGVISWGVKNICRGNSNRFTSVSDSRDYHSNLFSEKIRSFLKEHLENDNIGNPLTFFSSMECKQQLKWLILAMICPLVAGAPSFMSKSDSSCPKENLSIAGGSFVLSKGYEHGSLLRYICPNGYYPSIQSLLCQYGLWTSTTKIRKTPECKKITCPNPHVFENGEVIPYKHKYYVNDTTSYSCHSDYMFRGSAVRVCKPNGKWSGSTPICGPDHCPDPGVPPGSDREGNMFNIDDKVTYRCESPLTLIGSKDGGQWSGTEPQCYADFTYDTPEEASEAFSSSLKSNLAVSQQYEQDDQQGKKISLDQGGKLDIYIAVDASGSIEPEDFDKAKTTIKMLIEKISYYPVSPNYEILIFATDVTPIIQMRNFKLNKHERSLERIFEELDKFTYDRRGEKKGTNIAKVYSEILESMIIEELNNATAFSETQHIIILFTDGHANMGGNPKPKVDQIKHFFTKNDPNREKNLDLYVFGVGYDVNQKDINGLVSQKDQEKHFFKLLDLTKRQKGSNCMGSLVTSSYILTAAHCFKFGDTPDKITVKLEKDLVVKVKNYAIHPAFDLTAKQHLGIKQYYEFDVALIQLEKPVKMTTTVQPICIPCTRETNAALKLSESEGTCRKHEEILMSNELVEAAFTSEMDTDNSPRNIKYITIKLGKYRDACVEDAKKAEGIIVENAREVVTDNFLCSGGTEPKTDDVACKGEDGGATYVNKKGRVIQVGVISWGVKNICKRRSGFTSASDSRDYHSNLFSEKIRSFLKEHLENDNIGNPLTFLISYYPVSPNYEILIFATDVSRIIKLRNFKLHDHERSLERISEDLDKFTYDIKYSV</sequence>
<dbReference type="PROSITE" id="PS50240">
    <property type="entry name" value="TRYPSIN_DOM"/>
    <property type="match status" value="2"/>
</dbReference>
<evidence type="ECO:0000256" key="4">
    <source>
        <dbReference type="ARBA" id="ARBA00022588"/>
    </source>
</evidence>
<dbReference type="SMART" id="SM00327">
    <property type="entry name" value="VWA"/>
    <property type="match status" value="2"/>
</dbReference>
<dbReference type="InterPro" id="IPR000436">
    <property type="entry name" value="Sushi_SCR_CCP_dom"/>
</dbReference>
<evidence type="ECO:0000256" key="11">
    <source>
        <dbReference type="PROSITE-ProRule" id="PRU00302"/>
    </source>
</evidence>
<comment type="caution">
    <text evidence="11">Lacks conserved residue(s) required for the propagation of feature annotation.</text>
</comment>
<dbReference type="InterPro" id="IPR009003">
    <property type="entry name" value="Peptidase_S1_PA"/>
</dbReference>
<proteinExistence type="predicted"/>
<dbReference type="Proteomes" id="UP000830375">
    <property type="component" value="Unassembled WGS sequence"/>
</dbReference>
<dbReference type="InterPro" id="IPR018114">
    <property type="entry name" value="TRYPSIN_HIS"/>
</dbReference>
<evidence type="ECO:0000256" key="5">
    <source>
        <dbReference type="ARBA" id="ARBA00022659"/>
    </source>
</evidence>
<evidence type="ECO:0000256" key="7">
    <source>
        <dbReference type="ARBA" id="ARBA00022859"/>
    </source>
</evidence>
<feature type="chain" id="PRO_5046300582" description="C3/C5 convertase" evidence="12">
    <location>
        <begin position="22"/>
        <end position="1458"/>
    </location>
</feature>
<dbReference type="Pfam" id="PF00089">
    <property type="entry name" value="Trypsin"/>
    <property type="match status" value="2"/>
</dbReference>
<dbReference type="SUPFAM" id="SSF57535">
    <property type="entry name" value="Complement control module/SCR domain"/>
    <property type="match status" value="5"/>
</dbReference>
<evidence type="ECO:0000256" key="10">
    <source>
        <dbReference type="ARBA" id="ARBA00029636"/>
    </source>
</evidence>
<reference evidence="16 17" key="1">
    <citation type="submission" date="2022-01" db="EMBL/GenBank/DDBJ databases">
        <title>A high-quality chromosome-level genome assembly of rohu carp, Labeo rohita.</title>
        <authorList>
            <person name="Arick M.A. II"/>
            <person name="Hsu C.-Y."/>
            <person name="Magbanua Z."/>
            <person name="Pechanova O."/>
            <person name="Grover C."/>
            <person name="Miller E."/>
            <person name="Thrash A."/>
            <person name="Ezzel L."/>
            <person name="Alam S."/>
            <person name="Benzie J."/>
            <person name="Hamilton M."/>
            <person name="Karsi A."/>
            <person name="Lawrence M.L."/>
            <person name="Peterson D.G."/>
        </authorList>
    </citation>
    <scope>NUCLEOTIDE SEQUENCE [LARGE SCALE GENOMIC DNA]</scope>
    <source>
        <strain evidence="17">BAU-BD-2019</strain>
        <tissue evidence="16">Blood</tissue>
    </source>
</reference>
<dbReference type="InterPro" id="IPR002035">
    <property type="entry name" value="VWF_A"/>
</dbReference>
<dbReference type="InterPro" id="IPR035976">
    <property type="entry name" value="Sushi/SCR/CCP_sf"/>
</dbReference>
<feature type="disulfide bond" evidence="11">
    <location>
        <begin position="816"/>
        <end position="843"/>
    </location>
</feature>
<dbReference type="Gene3D" id="3.40.50.410">
    <property type="entry name" value="von Willebrand factor, type A domain"/>
    <property type="match status" value="2"/>
</dbReference>
<dbReference type="CDD" id="cd00033">
    <property type="entry name" value="CCP"/>
    <property type="match status" value="4"/>
</dbReference>
<dbReference type="SMART" id="SM00032">
    <property type="entry name" value="CCP"/>
    <property type="match status" value="6"/>
</dbReference>
<dbReference type="PANTHER" id="PTHR46393">
    <property type="entry name" value="SUSHI DOMAIN-CONTAINING PROTEIN"/>
    <property type="match status" value="1"/>
</dbReference>
<feature type="domain" description="Sushi" evidence="15">
    <location>
        <begin position="723"/>
        <end position="785"/>
    </location>
</feature>
<gene>
    <name evidence="16" type="ORF">H4Q32_019328</name>
</gene>
<accession>A0ABQ8LKV2</accession>
<dbReference type="Gene3D" id="2.10.70.10">
    <property type="entry name" value="Complement Module, domain 1"/>
    <property type="match status" value="6"/>
</dbReference>
<dbReference type="Pfam" id="PF00084">
    <property type="entry name" value="Sushi"/>
    <property type="match status" value="3"/>
</dbReference>
<dbReference type="Gene3D" id="2.40.10.10">
    <property type="entry name" value="Trypsin-like serine proteases"/>
    <property type="match status" value="4"/>
</dbReference>
<comment type="caution">
    <text evidence="16">The sequence shown here is derived from an EMBL/GenBank/DDBJ whole genome shotgun (WGS) entry which is preliminary data.</text>
</comment>
<dbReference type="SUPFAM" id="SSF50494">
    <property type="entry name" value="Trypsin-like serine proteases"/>
    <property type="match status" value="2"/>
</dbReference>
<feature type="domain" description="Peptidase S1" evidence="14">
    <location>
        <begin position="405"/>
        <end position="675"/>
    </location>
</feature>
<evidence type="ECO:0000256" key="9">
    <source>
        <dbReference type="ARBA" id="ARBA00023180"/>
    </source>
</evidence>
<evidence type="ECO:0000256" key="2">
    <source>
        <dbReference type="ARBA" id="ARBA00001946"/>
    </source>
</evidence>
<dbReference type="PROSITE" id="PS50234">
    <property type="entry name" value="VWFA"/>
    <property type="match status" value="1"/>
</dbReference>
<dbReference type="SUPFAM" id="SSF53300">
    <property type="entry name" value="vWA-like"/>
    <property type="match status" value="2"/>
</dbReference>
<dbReference type="InterPro" id="IPR043504">
    <property type="entry name" value="Peptidase_S1_PA_chymotrypsin"/>
</dbReference>
<feature type="disulfide bond" evidence="11">
    <location>
        <begin position="129"/>
        <end position="156"/>
    </location>
</feature>
<feature type="signal peptide" evidence="12">
    <location>
        <begin position="1"/>
        <end position="21"/>
    </location>
</feature>
<dbReference type="PANTHER" id="PTHR46393:SF6">
    <property type="entry name" value="COMPLEMENT C2-RELATED"/>
    <property type="match status" value="1"/>
</dbReference>
<feature type="domain" description="Peptidase S1" evidence="14">
    <location>
        <begin position="1143"/>
        <end position="1388"/>
    </location>
</feature>
<dbReference type="InterPro" id="IPR001254">
    <property type="entry name" value="Trypsin_dom"/>
</dbReference>
<dbReference type="CDD" id="cd00190">
    <property type="entry name" value="Tryp_SPc"/>
    <property type="match status" value="1"/>
</dbReference>
<evidence type="ECO:0000256" key="8">
    <source>
        <dbReference type="ARBA" id="ARBA00023157"/>
    </source>
</evidence>
<dbReference type="PRINTS" id="PR00722">
    <property type="entry name" value="CHYMOTRYPSIN"/>
</dbReference>
<evidence type="ECO:0000259" key="13">
    <source>
        <dbReference type="PROSITE" id="PS50234"/>
    </source>
</evidence>
<feature type="domain" description="Sushi" evidence="15">
    <location>
        <begin position="99"/>
        <end position="158"/>
    </location>
</feature>
<comment type="cofactor">
    <cofactor evidence="1">
        <name>Mn(2+)</name>
        <dbReference type="ChEBI" id="CHEBI:29035"/>
    </cofactor>
</comment>
<feature type="domain" description="Sushi" evidence="15">
    <location>
        <begin position="36"/>
        <end position="98"/>
    </location>
</feature>
<comment type="subcellular location">
    <subcellularLocation>
        <location evidence="3">Cell surface</location>
    </subcellularLocation>
</comment>
<keyword evidence="8 11" id="KW-1015">Disulfide bond</keyword>
<name>A0ABQ8LKV2_LABRO</name>
<dbReference type="InterPro" id="IPR001314">
    <property type="entry name" value="Peptidase_S1A"/>
</dbReference>
<feature type="domain" description="Sushi" evidence="15">
    <location>
        <begin position="786"/>
        <end position="845"/>
    </location>
</feature>
<comment type="cofactor">
    <cofactor evidence="2">
        <name>Mg(2+)</name>
        <dbReference type="ChEBI" id="CHEBI:18420"/>
    </cofactor>
</comment>
<keyword evidence="7" id="KW-0391">Immunity</keyword>
<keyword evidence="6" id="KW-0677">Repeat</keyword>
<dbReference type="Pfam" id="PF00092">
    <property type="entry name" value="VWA"/>
    <property type="match status" value="2"/>
</dbReference>
<feature type="domain" description="VWFA" evidence="13">
    <location>
        <begin position="945"/>
        <end position="1152"/>
    </location>
</feature>